<gene>
    <name evidence="3" type="ORF">EAS64_42325</name>
</gene>
<feature type="compositionally biased region" description="Basic and acidic residues" evidence="1">
    <location>
        <begin position="126"/>
        <end position="148"/>
    </location>
</feature>
<keyword evidence="2" id="KW-0812">Transmembrane</keyword>
<protein>
    <submittedName>
        <fullName evidence="3">DUF2637 domain-containing protein</fullName>
    </submittedName>
</protein>
<comment type="caution">
    <text evidence="3">The sequence shown here is derived from an EMBL/GenBank/DDBJ whole genome shotgun (WGS) entry which is preliminary data.</text>
</comment>
<organism evidence="3 4">
    <name type="scientific">Trebonia kvetii</name>
    <dbReference type="NCBI Taxonomy" id="2480626"/>
    <lineage>
        <taxon>Bacteria</taxon>
        <taxon>Bacillati</taxon>
        <taxon>Actinomycetota</taxon>
        <taxon>Actinomycetes</taxon>
        <taxon>Streptosporangiales</taxon>
        <taxon>Treboniaceae</taxon>
        <taxon>Trebonia</taxon>
    </lineage>
</organism>
<proteinExistence type="predicted"/>
<dbReference type="OrthoDB" id="3537417at2"/>
<feature type="transmembrane region" description="Helical" evidence="2">
    <location>
        <begin position="72"/>
        <end position="88"/>
    </location>
</feature>
<dbReference type="AlphaFoldDB" id="A0A6P2BKT3"/>
<evidence type="ECO:0000256" key="1">
    <source>
        <dbReference type="SAM" id="MobiDB-lite"/>
    </source>
</evidence>
<dbReference type="Pfam" id="PF10935">
    <property type="entry name" value="DUF2637"/>
    <property type="match status" value="1"/>
</dbReference>
<feature type="compositionally biased region" description="Basic and acidic residues" evidence="1">
    <location>
        <begin position="178"/>
        <end position="213"/>
    </location>
</feature>
<accession>A0A6P2BKT3</accession>
<sequence length="278" mass="29226">MRASTAAVVLAVAGVAAYISYWHAYAVVREYGESGVTALLEPATIDGLVYASSMVILYAARHRLPVPRLARWMLALGIAASLAVNVAQGWSHGVVGAVVAAWPAVALVGSYELLAWMIRTAAARAADHEPEADQHVPGADHPEPRHQPEVTPLGEPSGAVPPKCGASRLSDDAPGPDHVVRPADLVRRPGTNGREKANHAEKPNRGVPDRADHGGGSPGRGDAPGTVSINVAAVAAYRASVLEGMPLSERRLAEAFGTTSRRWARHRMAEARENALLG</sequence>
<feature type="transmembrane region" description="Helical" evidence="2">
    <location>
        <begin position="94"/>
        <end position="114"/>
    </location>
</feature>
<dbReference type="InterPro" id="IPR021235">
    <property type="entry name" value="DUF2637"/>
</dbReference>
<keyword evidence="2" id="KW-0472">Membrane</keyword>
<evidence type="ECO:0000256" key="2">
    <source>
        <dbReference type="SAM" id="Phobius"/>
    </source>
</evidence>
<name>A0A6P2BKT3_9ACTN</name>
<feature type="region of interest" description="Disordered" evidence="1">
    <location>
        <begin position="126"/>
        <end position="224"/>
    </location>
</feature>
<dbReference type="Proteomes" id="UP000460272">
    <property type="component" value="Unassembled WGS sequence"/>
</dbReference>
<evidence type="ECO:0000313" key="3">
    <source>
        <dbReference type="EMBL" id="TVY99014.1"/>
    </source>
</evidence>
<reference evidence="3 4" key="1">
    <citation type="submission" date="2018-11" db="EMBL/GenBank/DDBJ databases">
        <title>Trebonia kvetii gen.nov., sp.nov., a novel acidophilic actinobacterium, and proposal of the new actinobacterial family Treboniaceae fam. nov.</title>
        <authorList>
            <person name="Rapoport D."/>
            <person name="Sagova-Mareckova M."/>
            <person name="Sedlacek I."/>
            <person name="Provaznik J."/>
            <person name="Kralova S."/>
            <person name="Pavlinic D."/>
            <person name="Benes V."/>
            <person name="Kopecky J."/>
        </authorList>
    </citation>
    <scope>NUCLEOTIDE SEQUENCE [LARGE SCALE GENOMIC DNA]</scope>
    <source>
        <strain evidence="3 4">15Tr583</strain>
    </source>
</reference>
<dbReference type="EMBL" id="RPFW01000015">
    <property type="protein sequence ID" value="TVY99014.1"/>
    <property type="molecule type" value="Genomic_DNA"/>
</dbReference>
<feature type="transmembrane region" description="Helical" evidence="2">
    <location>
        <begin position="41"/>
        <end position="60"/>
    </location>
</feature>
<keyword evidence="4" id="KW-1185">Reference proteome</keyword>
<evidence type="ECO:0000313" key="4">
    <source>
        <dbReference type="Proteomes" id="UP000460272"/>
    </source>
</evidence>
<keyword evidence="2" id="KW-1133">Transmembrane helix</keyword>